<feature type="domain" description="Acyl-CoA oxidase/dehydrogenase middle" evidence="10">
    <location>
        <begin position="146"/>
        <end position="239"/>
    </location>
</feature>
<dbReference type="InterPro" id="IPR046373">
    <property type="entry name" value="Acyl-CoA_Oxase/DH_mid-dom_sf"/>
</dbReference>
<comment type="subunit">
    <text evidence="3">Homotetramer.</text>
</comment>
<dbReference type="InterPro" id="IPR013786">
    <property type="entry name" value="AcylCoA_DH/ox_N"/>
</dbReference>
<evidence type="ECO:0000256" key="4">
    <source>
        <dbReference type="ARBA" id="ARBA00022630"/>
    </source>
</evidence>
<dbReference type="Pfam" id="PF21263">
    <property type="entry name" value="Acyl-CoA-dh_C"/>
    <property type="match status" value="1"/>
</dbReference>
<feature type="domain" description="Acyl-CoA dehydrogenase/oxidase N-terminal" evidence="11">
    <location>
        <begin position="30"/>
        <end position="142"/>
    </location>
</feature>
<dbReference type="GO" id="GO:0003995">
    <property type="term" value="F:acyl-CoA dehydrogenase activity"/>
    <property type="evidence" value="ECO:0007669"/>
    <property type="project" value="InterPro"/>
</dbReference>
<evidence type="ECO:0000256" key="5">
    <source>
        <dbReference type="ARBA" id="ARBA00022827"/>
    </source>
</evidence>
<keyword evidence="4 8" id="KW-0285">Flavoprotein</keyword>
<comment type="cofactor">
    <cofactor evidence="1 8">
        <name>FAD</name>
        <dbReference type="ChEBI" id="CHEBI:57692"/>
    </cofactor>
</comment>
<dbReference type="InterPro" id="IPR006091">
    <property type="entry name" value="Acyl-CoA_Oxase/DH_mid-dom"/>
</dbReference>
<organism evidence="13 14">
    <name type="scientific">Geothermobacter ehrlichii</name>
    <dbReference type="NCBI Taxonomy" id="213224"/>
    <lineage>
        <taxon>Bacteria</taxon>
        <taxon>Pseudomonadati</taxon>
        <taxon>Thermodesulfobacteriota</taxon>
        <taxon>Desulfuromonadia</taxon>
        <taxon>Desulfuromonadales</taxon>
        <taxon>Geothermobacteraceae</taxon>
        <taxon>Geothermobacter</taxon>
    </lineage>
</organism>
<sequence>MKMERKILKGGEYLIAESSCEDIFIPEEFTDEQRQIGETTEQFVTNEILPNFEEIEAGNFDLVVEAMAKAGELGLLMMDAPEEYGGLELDKATSMLVGEKIAPAGSFSVAFAAHTGIGTLPLIYYGTEEQKQKYLEKIISGEWCAAYCLTEPGSGSDALGAQATATLSEDGKYYILNGTKQFITNGGFAQLYTVFAKIDKEHFTAFLVERDFEGLVVGAEEKKLGIKGSSTTQIILDNCKVPVENVLGEIGKGHKIAFNVLNVGRFKLAAGVTGAAKMALVEGVKYANERKQFGKQISSFGAIQEKIANLTADIYASESLVYRLAGLLDTKLASIEKGIDNYYEEYQKAIEEYATECAISKVFCSEVLARTVDEVVQIHGGYGFVADYPAERYYRDERINRIFEGTNEINRLLIPGMILRKAMKGELPLQAEAMKAFESLMTPSFEELDESVPFAAEKQLLANLKTLFLILAGSGVQKYMNKLVDEQEILLAAADLAIQIFAIESAILRAEKVGPEATERKRRLLAAAVKVFCFNATEVAASAARRGAFYLEEGDTLTMLLSGVRRFTRYDASGLLQAKRELAQGAIEDEKYLF</sequence>
<dbReference type="InterPro" id="IPR009075">
    <property type="entry name" value="AcylCo_DH/oxidase_C"/>
</dbReference>
<dbReference type="InterPro" id="IPR006089">
    <property type="entry name" value="Acyl-CoA_DH_CS"/>
</dbReference>
<dbReference type="InterPro" id="IPR036250">
    <property type="entry name" value="AcylCo_DH-like_C"/>
</dbReference>
<keyword evidence="14" id="KW-1185">Reference proteome</keyword>
<keyword evidence="6 8" id="KW-0560">Oxidoreductase</keyword>
<dbReference type="InterPro" id="IPR049426">
    <property type="entry name" value="Acyl-CoA-dh-like_C"/>
</dbReference>
<name>A0A5D3WGG7_9BACT</name>
<evidence type="ECO:0000256" key="7">
    <source>
        <dbReference type="ARBA" id="ARBA00052546"/>
    </source>
</evidence>
<dbReference type="FunFam" id="1.10.540.10:FF:000001">
    <property type="entry name" value="Very long-chain-specific acyl-CoA dehydrogenase, mitochondrial"/>
    <property type="match status" value="1"/>
</dbReference>
<dbReference type="SUPFAM" id="SSF47203">
    <property type="entry name" value="Acyl-CoA dehydrogenase C-terminal domain-like"/>
    <property type="match status" value="1"/>
</dbReference>
<comment type="similarity">
    <text evidence="2 8">Belongs to the acyl-CoA dehydrogenase family.</text>
</comment>
<dbReference type="GO" id="GO:0050660">
    <property type="term" value="F:flavin adenine dinucleotide binding"/>
    <property type="evidence" value="ECO:0007669"/>
    <property type="project" value="InterPro"/>
</dbReference>
<gene>
    <name evidence="13" type="ORF">EDC39_11634</name>
</gene>
<dbReference type="Pfam" id="PF02771">
    <property type="entry name" value="Acyl-CoA_dh_N"/>
    <property type="match status" value="1"/>
</dbReference>
<dbReference type="PROSITE" id="PS00072">
    <property type="entry name" value="ACYL_COA_DH_1"/>
    <property type="match status" value="1"/>
</dbReference>
<evidence type="ECO:0000259" key="12">
    <source>
        <dbReference type="Pfam" id="PF21263"/>
    </source>
</evidence>
<dbReference type="Proteomes" id="UP000324159">
    <property type="component" value="Unassembled WGS sequence"/>
</dbReference>
<feature type="domain" description="Acyl-CoA dehydrogenase/oxidase C-terminal" evidence="9">
    <location>
        <begin position="251"/>
        <end position="414"/>
    </location>
</feature>
<dbReference type="Gene3D" id="1.20.140.10">
    <property type="entry name" value="Butyryl-CoA Dehydrogenase, subunit A, domain 3"/>
    <property type="match status" value="2"/>
</dbReference>
<dbReference type="InterPro" id="IPR037069">
    <property type="entry name" value="AcylCoA_DH/ox_N_sf"/>
</dbReference>
<dbReference type="FunFam" id="1.20.140.10:FF:000019">
    <property type="entry name" value="Acyl-CoA dehydrogenase"/>
    <property type="match status" value="1"/>
</dbReference>
<dbReference type="EMBL" id="VNIB01000016">
    <property type="protein sequence ID" value="TYO95827.1"/>
    <property type="molecule type" value="Genomic_DNA"/>
</dbReference>
<dbReference type="PROSITE" id="PS00073">
    <property type="entry name" value="ACYL_COA_DH_2"/>
    <property type="match status" value="1"/>
</dbReference>
<dbReference type="Pfam" id="PF02770">
    <property type="entry name" value="Acyl-CoA_dh_M"/>
    <property type="match status" value="1"/>
</dbReference>
<keyword evidence="5 8" id="KW-0274">FAD</keyword>
<accession>A0A5D3WGG7</accession>
<dbReference type="PANTHER" id="PTHR43884:SF12">
    <property type="entry name" value="ISOVALERYL-COA DEHYDROGENASE, MITOCHONDRIAL-RELATED"/>
    <property type="match status" value="1"/>
</dbReference>
<dbReference type="Gene3D" id="2.40.110.10">
    <property type="entry name" value="Butyryl-CoA Dehydrogenase, subunit A, domain 2"/>
    <property type="match status" value="1"/>
</dbReference>
<dbReference type="AlphaFoldDB" id="A0A5D3WGG7"/>
<protein>
    <submittedName>
        <fullName evidence="13">Alkylation response protein AidB-like acyl-CoA dehydrogenase</fullName>
    </submittedName>
</protein>
<evidence type="ECO:0000313" key="14">
    <source>
        <dbReference type="Proteomes" id="UP000324159"/>
    </source>
</evidence>
<evidence type="ECO:0000313" key="13">
    <source>
        <dbReference type="EMBL" id="TYO95827.1"/>
    </source>
</evidence>
<evidence type="ECO:0000259" key="10">
    <source>
        <dbReference type="Pfam" id="PF02770"/>
    </source>
</evidence>
<evidence type="ECO:0000256" key="3">
    <source>
        <dbReference type="ARBA" id="ARBA00011881"/>
    </source>
</evidence>
<comment type="caution">
    <text evidence="13">The sequence shown here is derived from an EMBL/GenBank/DDBJ whole genome shotgun (WGS) entry which is preliminary data.</text>
</comment>
<evidence type="ECO:0000256" key="8">
    <source>
        <dbReference type="RuleBase" id="RU362125"/>
    </source>
</evidence>
<evidence type="ECO:0000256" key="6">
    <source>
        <dbReference type="ARBA" id="ARBA00023002"/>
    </source>
</evidence>
<dbReference type="PANTHER" id="PTHR43884">
    <property type="entry name" value="ACYL-COA DEHYDROGENASE"/>
    <property type="match status" value="1"/>
</dbReference>
<evidence type="ECO:0000256" key="1">
    <source>
        <dbReference type="ARBA" id="ARBA00001974"/>
    </source>
</evidence>
<feature type="domain" description="Acyl-CoA dehydrogenase-like C-terminal" evidence="12">
    <location>
        <begin position="463"/>
        <end position="566"/>
    </location>
</feature>
<dbReference type="InterPro" id="IPR009100">
    <property type="entry name" value="AcylCoA_DH/oxidase_NM_dom_sf"/>
</dbReference>
<dbReference type="SUPFAM" id="SSF56645">
    <property type="entry name" value="Acyl-CoA dehydrogenase NM domain-like"/>
    <property type="match status" value="1"/>
</dbReference>
<dbReference type="Gene3D" id="1.10.540.10">
    <property type="entry name" value="Acyl-CoA dehydrogenase/oxidase, N-terminal domain"/>
    <property type="match status" value="1"/>
</dbReference>
<evidence type="ECO:0000259" key="9">
    <source>
        <dbReference type="Pfam" id="PF00441"/>
    </source>
</evidence>
<evidence type="ECO:0000259" key="11">
    <source>
        <dbReference type="Pfam" id="PF02771"/>
    </source>
</evidence>
<reference evidence="13 14" key="1">
    <citation type="submission" date="2019-07" db="EMBL/GenBank/DDBJ databases">
        <title>Genomic Encyclopedia of Type Strains, Phase IV (KMG-IV): sequencing the most valuable type-strain genomes for metagenomic binning, comparative biology and taxonomic classification.</title>
        <authorList>
            <person name="Goeker M."/>
        </authorList>
    </citation>
    <scope>NUCLEOTIDE SEQUENCE [LARGE SCALE GENOMIC DNA]</scope>
    <source>
        <strain evidence="13 14">SS015</strain>
    </source>
</reference>
<evidence type="ECO:0000256" key="2">
    <source>
        <dbReference type="ARBA" id="ARBA00009347"/>
    </source>
</evidence>
<dbReference type="FunFam" id="2.40.110.10:FF:000006">
    <property type="entry name" value="very long-chain specific acyl-CoA dehydrogenase, mitochondrial"/>
    <property type="match status" value="1"/>
</dbReference>
<dbReference type="Pfam" id="PF00441">
    <property type="entry name" value="Acyl-CoA_dh_1"/>
    <property type="match status" value="1"/>
</dbReference>
<comment type="catalytic activity">
    <reaction evidence="7">
        <text>a 2,3-saturated acyl-CoA + A = a 2,3-dehydroacyl-CoA + AH2</text>
        <dbReference type="Rhea" id="RHEA:48608"/>
        <dbReference type="ChEBI" id="CHEBI:13193"/>
        <dbReference type="ChEBI" id="CHEBI:17499"/>
        <dbReference type="ChEBI" id="CHEBI:60015"/>
        <dbReference type="ChEBI" id="CHEBI:65111"/>
    </reaction>
</comment>
<proteinExistence type="inferred from homology"/>